<dbReference type="KEGG" id="jte:ASJ30_15585"/>
<sequence>MAAVLAVVVLGVAACLPRLVITLMTPVHVVGHVGFGVALVRVPFRRELVVVVGAHAANLYPLGV</sequence>
<dbReference type="AlphaFoldDB" id="A0A1L3MKF2"/>
<proteinExistence type="predicted"/>
<dbReference type="Proteomes" id="UP000182938">
    <property type="component" value="Chromosome"/>
</dbReference>
<reference evidence="1 2" key="1">
    <citation type="submission" date="2015-11" db="EMBL/GenBank/DDBJ databases">
        <authorList>
            <person name="Zhang Y."/>
            <person name="Guo Z."/>
        </authorList>
    </citation>
    <scope>NUCLEOTIDE SEQUENCE [LARGE SCALE GENOMIC DNA]</scope>
    <source>
        <strain evidence="1 2">YFY001</strain>
    </source>
</reference>
<protein>
    <submittedName>
        <fullName evidence="1">Uncharacterized protein</fullName>
    </submittedName>
</protein>
<evidence type="ECO:0000313" key="1">
    <source>
        <dbReference type="EMBL" id="APH02786.1"/>
    </source>
</evidence>
<evidence type="ECO:0000313" key="2">
    <source>
        <dbReference type="Proteomes" id="UP000182938"/>
    </source>
</evidence>
<gene>
    <name evidence="1" type="ORF">ASJ30_15585</name>
</gene>
<organism evidence="1 2">
    <name type="scientific">Janibacter indicus</name>
    <dbReference type="NCBI Taxonomy" id="857417"/>
    <lineage>
        <taxon>Bacteria</taxon>
        <taxon>Bacillati</taxon>
        <taxon>Actinomycetota</taxon>
        <taxon>Actinomycetes</taxon>
        <taxon>Micrococcales</taxon>
        <taxon>Intrasporangiaceae</taxon>
        <taxon>Janibacter</taxon>
    </lineage>
</organism>
<accession>A0A1L3MKF2</accession>
<keyword evidence="2" id="KW-1185">Reference proteome</keyword>
<dbReference type="EMBL" id="CP013290">
    <property type="protein sequence ID" value="APH02786.1"/>
    <property type="molecule type" value="Genomic_DNA"/>
</dbReference>
<name>A0A1L3MKF2_9MICO</name>